<proteinExistence type="predicted"/>
<comment type="caution">
    <text evidence="2">The sequence shown here is derived from an EMBL/GenBank/DDBJ whole genome shotgun (WGS) entry which is preliminary data.</text>
</comment>
<gene>
    <name evidence="2" type="ORF">V6N11_044462</name>
</gene>
<sequence length="117" mass="12197">MATSGDSSNGDENDALLAATAPGAIFDAVTEDVVAACCHASVSHRPVNFGRGNNIVAAVPIHVDLGQMALIPRISERSSPLAEAIKAKRLRPSPSPTKSTKNNKNGYSPVKVDVQPH</sequence>
<keyword evidence="3" id="KW-1185">Reference proteome</keyword>
<evidence type="ECO:0000313" key="3">
    <source>
        <dbReference type="Proteomes" id="UP001396334"/>
    </source>
</evidence>
<feature type="region of interest" description="Disordered" evidence="1">
    <location>
        <begin position="85"/>
        <end position="117"/>
    </location>
</feature>
<dbReference type="Proteomes" id="UP001396334">
    <property type="component" value="Unassembled WGS sequence"/>
</dbReference>
<dbReference type="EMBL" id="JBBPBN010000023">
    <property type="protein sequence ID" value="KAK9011616.1"/>
    <property type="molecule type" value="Genomic_DNA"/>
</dbReference>
<accession>A0ABR2RFP4</accession>
<evidence type="ECO:0000256" key="1">
    <source>
        <dbReference type="SAM" id="MobiDB-lite"/>
    </source>
</evidence>
<feature type="compositionally biased region" description="Polar residues" evidence="1">
    <location>
        <begin position="96"/>
        <end position="106"/>
    </location>
</feature>
<name>A0ABR2RFP4_9ROSI</name>
<protein>
    <submittedName>
        <fullName evidence="2">Uncharacterized protein</fullName>
    </submittedName>
</protein>
<evidence type="ECO:0000313" key="2">
    <source>
        <dbReference type="EMBL" id="KAK9011616.1"/>
    </source>
</evidence>
<organism evidence="2 3">
    <name type="scientific">Hibiscus sabdariffa</name>
    <name type="common">roselle</name>
    <dbReference type="NCBI Taxonomy" id="183260"/>
    <lineage>
        <taxon>Eukaryota</taxon>
        <taxon>Viridiplantae</taxon>
        <taxon>Streptophyta</taxon>
        <taxon>Embryophyta</taxon>
        <taxon>Tracheophyta</taxon>
        <taxon>Spermatophyta</taxon>
        <taxon>Magnoliopsida</taxon>
        <taxon>eudicotyledons</taxon>
        <taxon>Gunneridae</taxon>
        <taxon>Pentapetalae</taxon>
        <taxon>rosids</taxon>
        <taxon>malvids</taxon>
        <taxon>Malvales</taxon>
        <taxon>Malvaceae</taxon>
        <taxon>Malvoideae</taxon>
        <taxon>Hibiscus</taxon>
    </lineage>
</organism>
<reference evidence="2 3" key="1">
    <citation type="journal article" date="2024" name="G3 (Bethesda)">
        <title>Genome assembly of Hibiscus sabdariffa L. provides insights into metabolisms of medicinal natural products.</title>
        <authorList>
            <person name="Kim T."/>
        </authorList>
    </citation>
    <scope>NUCLEOTIDE SEQUENCE [LARGE SCALE GENOMIC DNA]</scope>
    <source>
        <strain evidence="2">TK-2024</strain>
        <tissue evidence="2">Old leaves</tissue>
    </source>
</reference>